<evidence type="ECO:0008006" key="6">
    <source>
        <dbReference type="Google" id="ProtNLM"/>
    </source>
</evidence>
<dbReference type="Pfam" id="PF14683">
    <property type="entry name" value="CBM-like"/>
    <property type="match status" value="1"/>
</dbReference>
<evidence type="ECO:0000256" key="1">
    <source>
        <dbReference type="SAM" id="Phobius"/>
    </source>
</evidence>
<dbReference type="EMBL" id="CM031815">
    <property type="protein sequence ID" value="KAG6646942.1"/>
    <property type="molecule type" value="Genomic_DNA"/>
</dbReference>
<keyword evidence="1" id="KW-0472">Membrane</keyword>
<dbReference type="Pfam" id="PF14686">
    <property type="entry name" value="fn3_3"/>
    <property type="match status" value="1"/>
</dbReference>
<accession>A0A8T1PZQ4</accession>
<organism evidence="4 5">
    <name type="scientific">Carya illinoinensis</name>
    <name type="common">Pecan</name>
    <dbReference type="NCBI Taxonomy" id="32201"/>
    <lineage>
        <taxon>Eukaryota</taxon>
        <taxon>Viridiplantae</taxon>
        <taxon>Streptophyta</taxon>
        <taxon>Embryophyta</taxon>
        <taxon>Tracheophyta</taxon>
        <taxon>Spermatophyta</taxon>
        <taxon>Magnoliopsida</taxon>
        <taxon>eudicotyledons</taxon>
        <taxon>Gunneridae</taxon>
        <taxon>Pentapetalae</taxon>
        <taxon>rosids</taxon>
        <taxon>fabids</taxon>
        <taxon>Fagales</taxon>
        <taxon>Juglandaceae</taxon>
        <taxon>Carya</taxon>
    </lineage>
</organism>
<evidence type="ECO:0000313" key="4">
    <source>
        <dbReference type="EMBL" id="KAG6646941.1"/>
    </source>
</evidence>
<dbReference type="AlphaFoldDB" id="A0A8T1PZQ4"/>
<keyword evidence="1" id="KW-1133">Transmembrane helix</keyword>
<proteinExistence type="predicted"/>
<evidence type="ECO:0000259" key="2">
    <source>
        <dbReference type="Pfam" id="PF14683"/>
    </source>
</evidence>
<dbReference type="EMBL" id="CM031815">
    <property type="protein sequence ID" value="KAG6646941.1"/>
    <property type="molecule type" value="Genomic_DNA"/>
</dbReference>
<name>A0A8T1PZQ4_CARIL</name>
<protein>
    <recommendedName>
        <fullName evidence="6">Rhamnogalacturonan endolyase</fullName>
    </recommendedName>
</protein>
<dbReference type="Proteomes" id="UP000811609">
    <property type="component" value="Chromosome 7"/>
</dbReference>
<keyword evidence="5" id="KW-1185">Reference proteome</keyword>
<feature type="domain" description="Rhamnogalacturonan lyase" evidence="3">
    <location>
        <begin position="404"/>
        <end position="476"/>
    </location>
</feature>
<dbReference type="CDD" id="cd10316">
    <property type="entry name" value="RGL4_M"/>
    <property type="match status" value="1"/>
</dbReference>
<evidence type="ECO:0000259" key="3">
    <source>
        <dbReference type="Pfam" id="PF14686"/>
    </source>
</evidence>
<dbReference type="PANTHER" id="PTHR32018:SF6">
    <property type="entry name" value="RHAMNOGALACTURONAN ENDOLYASE"/>
    <property type="match status" value="1"/>
</dbReference>
<feature type="domain" description="Rhamnogalacturonan lyase" evidence="2">
    <location>
        <begin position="490"/>
        <end position="681"/>
    </location>
</feature>
<dbReference type="CDD" id="cd10320">
    <property type="entry name" value="RGL4_N"/>
    <property type="match status" value="1"/>
</dbReference>
<dbReference type="CDD" id="cd10317">
    <property type="entry name" value="RGL4_C"/>
    <property type="match status" value="1"/>
</dbReference>
<dbReference type="FunFam" id="2.60.40.1120:FF:000033">
    <property type="entry name" value="Rhamnogalacturonate lyase B"/>
    <property type="match status" value="1"/>
</dbReference>
<comment type="caution">
    <text evidence="4">The sequence shown here is derived from an EMBL/GenBank/DDBJ whole genome shotgun (WGS) entry which is preliminary data.</text>
</comment>
<dbReference type="InterPro" id="IPR010325">
    <property type="entry name" value="Rhamnogal_lyase"/>
</dbReference>
<keyword evidence="1" id="KW-0812">Transmembrane</keyword>
<sequence>MKKANWNRQLSWVSLVVCIGVIISLVFLLADRSGKTGEIRRVLLNRGPESYDVKLHTDDPHQVVVDNGIVRVSFSRPDGHVLGINYNNGLDNLLEEHNGKADRGYWDVVWNDQPGGRDTGIFERVTGTNLTVITQNAEQVELSFSRTWDVSKRGESVPLNIDKRYILRRGNSGFYSYAIFERVKGWPAVDISQIRIVYKLQEKIFHYMAISDDIQRSMPTYQDRENGQVLAYQEAVQLTNQVGPKFRGQVDDKYQYSVENKDNKVHGWISSSPSVGLWVITPSNEFRTAGPMKQDLTSHVGPFALSMFVSNHYAGKDVEMKFEEGEPWKKVFGPIFVYVNSLSNGENASKLWKNAKEQMSIEEESWPYNFTKSEDFPFADQRGTVTGQLMVYDPYINKELMRGKSAYVGLAAPGEVGSWQKESKGYQFWTQADEQGRFVIKNVRPGDYNLYAWVPGFVGDYKNSSTISIKPGSEIDLNVLVYEPPRKGPTLWEIGIPDRTAGEFYIPDPNPALRVPLYNINNSNPEKYRQYGLWDRYTDLYPDQDLIYNISTSNYRTDWFFAHVTRRVNGRSYEGTIWQIVFELQTVKDNSNYTLQMALASAEAATLQVRLNNPRARFAHFSTGVIGEDNAIARHGVHGLYWFYTIDVPSDLLQVGENTIYLRQAKSGSPFQGVMYDYLRLEGPPQE</sequence>
<feature type="transmembrane region" description="Helical" evidence="1">
    <location>
        <begin position="12"/>
        <end position="30"/>
    </location>
</feature>
<dbReference type="InterPro" id="IPR029411">
    <property type="entry name" value="RG-lyase_III"/>
</dbReference>
<evidence type="ECO:0000313" key="5">
    <source>
        <dbReference type="Proteomes" id="UP000811609"/>
    </source>
</evidence>
<gene>
    <name evidence="4" type="ORF">CIPAW_07G043700</name>
</gene>
<dbReference type="Pfam" id="PF06045">
    <property type="entry name" value="Rhamnogal_lyase"/>
    <property type="match status" value="1"/>
</dbReference>
<reference evidence="4" key="1">
    <citation type="submission" date="2020-12" db="EMBL/GenBank/DDBJ databases">
        <title>WGS assembly of Carya illinoinensis cv. Pawnee.</title>
        <authorList>
            <person name="Platts A."/>
            <person name="Shu S."/>
            <person name="Wright S."/>
            <person name="Barry K."/>
            <person name="Edger P."/>
            <person name="Pires J.C."/>
            <person name="Schmutz J."/>
        </authorList>
    </citation>
    <scope>NUCLEOTIDE SEQUENCE</scope>
    <source>
        <tissue evidence="4">Leaf</tissue>
    </source>
</reference>
<dbReference type="InterPro" id="IPR051850">
    <property type="entry name" value="Polysacch_Lyase_4"/>
</dbReference>
<dbReference type="InterPro" id="IPR029413">
    <property type="entry name" value="RG-lyase_II"/>
</dbReference>
<dbReference type="PANTHER" id="PTHR32018">
    <property type="entry name" value="RHAMNOGALACTURONATE LYASE FAMILY PROTEIN"/>
    <property type="match status" value="1"/>
</dbReference>